<evidence type="ECO:0000313" key="2">
    <source>
        <dbReference type="EMBL" id="CEK99650.1"/>
    </source>
</evidence>
<dbReference type="Pfam" id="PF10324">
    <property type="entry name" value="7TM_GPCR_Srw"/>
    <property type="match status" value="1"/>
</dbReference>
<keyword evidence="1" id="KW-0472">Membrane</keyword>
<feature type="non-terminal residue" evidence="2">
    <location>
        <position position="1"/>
    </location>
</feature>
<feature type="non-terminal residue" evidence="2">
    <location>
        <position position="72"/>
    </location>
</feature>
<organism evidence="2">
    <name type="scientific">Arion vulgaris</name>
    <dbReference type="NCBI Taxonomy" id="1028688"/>
    <lineage>
        <taxon>Eukaryota</taxon>
        <taxon>Metazoa</taxon>
        <taxon>Spiralia</taxon>
        <taxon>Lophotrochozoa</taxon>
        <taxon>Mollusca</taxon>
        <taxon>Gastropoda</taxon>
        <taxon>Heterobranchia</taxon>
        <taxon>Euthyneura</taxon>
        <taxon>Panpulmonata</taxon>
        <taxon>Eupulmonata</taxon>
        <taxon>Stylommatophora</taxon>
        <taxon>Helicina</taxon>
        <taxon>Arionoidea</taxon>
        <taxon>Arionidae</taxon>
        <taxon>Arion</taxon>
    </lineage>
</organism>
<keyword evidence="1" id="KW-0812">Transmembrane</keyword>
<dbReference type="AlphaFoldDB" id="A0A0B7C5A3"/>
<sequence length="72" mass="8636">RKIVKVVCDDGRDVYKLEERNQQSVKLRRILWAIFFDFIPCAALTYFNLCLILQIRQAKKLRDRMTPKHSII</sequence>
<protein>
    <submittedName>
        <fullName evidence="2">Uncharacterized protein</fullName>
    </submittedName>
</protein>
<dbReference type="EMBL" id="HACG01052779">
    <property type="protein sequence ID" value="CEK99650.1"/>
    <property type="molecule type" value="Transcribed_RNA"/>
</dbReference>
<dbReference type="InterPro" id="IPR019427">
    <property type="entry name" value="7TM_GPCR_serpentine_rcpt_Srw"/>
</dbReference>
<proteinExistence type="predicted"/>
<gene>
    <name evidence="2" type="primary">ORF221792</name>
</gene>
<feature type="transmembrane region" description="Helical" evidence="1">
    <location>
        <begin position="30"/>
        <end position="55"/>
    </location>
</feature>
<keyword evidence="1" id="KW-1133">Transmembrane helix</keyword>
<evidence type="ECO:0000256" key="1">
    <source>
        <dbReference type="SAM" id="Phobius"/>
    </source>
</evidence>
<name>A0A0B7C5A3_9EUPU</name>
<dbReference type="GO" id="GO:0008528">
    <property type="term" value="F:G protein-coupled peptide receptor activity"/>
    <property type="evidence" value="ECO:0007669"/>
    <property type="project" value="InterPro"/>
</dbReference>
<reference evidence="2" key="1">
    <citation type="submission" date="2014-12" db="EMBL/GenBank/DDBJ databases">
        <title>Insight into the proteome of Arion vulgaris.</title>
        <authorList>
            <person name="Aradska J."/>
            <person name="Bulat T."/>
            <person name="Smidak R."/>
            <person name="Sarate P."/>
            <person name="Gangsoo J."/>
            <person name="Sialana F."/>
            <person name="Bilban M."/>
            <person name="Lubec G."/>
        </authorList>
    </citation>
    <scope>NUCLEOTIDE SEQUENCE</scope>
    <source>
        <tissue evidence="2">Skin</tissue>
    </source>
</reference>
<accession>A0A0B7C5A3</accession>